<reference evidence="1 2" key="1">
    <citation type="journal article" date="2019" name="Int. J. Syst. Evol. Microbiol.">
        <title>The Global Catalogue of Microorganisms (GCM) 10K type strain sequencing project: providing services to taxonomists for standard genome sequencing and annotation.</title>
        <authorList>
            <consortium name="The Broad Institute Genomics Platform"/>
            <consortium name="The Broad Institute Genome Sequencing Center for Infectious Disease"/>
            <person name="Wu L."/>
            <person name="Ma J."/>
        </authorList>
    </citation>
    <scope>NUCLEOTIDE SEQUENCE [LARGE SCALE GENOMIC DNA]</scope>
    <source>
        <strain evidence="1 2">JCM 15896</strain>
    </source>
</reference>
<sequence length="309" mass="33706">MNGRVYDYNLGRFMSVDPFIQGSGNSQGINPYSYVMNNPLSFTDPSGYSAEETKKVKVKSKAKTGSRINKTRNVTISASTDGDGNVSFDVKGGSSSDKKAVTGALSNGAKKLEGVDNFISNMSADINSSNEIASTSYGASVQGSYSEGSAEWNARENKYLEKERLEDLASVESGEGLIADNSSWMQYLPETLQTNILSRNAKQCRMACIDRYYGDSYYLAEFVGEQGLPGFAAKQSFEYYEEKLSGQANRNLYGNSRTRKFKPGLRMVRTLKQAKFASGALAVAGVGAKGYVWGARAYCSVECWGENDE</sequence>
<evidence type="ECO:0000313" key="2">
    <source>
        <dbReference type="Proteomes" id="UP001500359"/>
    </source>
</evidence>
<dbReference type="Proteomes" id="UP001500359">
    <property type="component" value="Unassembled WGS sequence"/>
</dbReference>
<keyword evidence="2" id="KW-1185">Reference proteome</keyword>
<name>A0ABN1LC67_9ALTE</name>
<dbReference type="InterPro" id="IPR022385">
    <property type="entry name" value="Rhs_assc_core"/>
</dbReference>
<evidence type="ECO:0000313" key="1">
    <source>
        <dbReference type="EMBL" id="GAA0852417.1"/>
    </source>
</evidence>
<protein>
    <recommendedName>
        <fullName evidence="3">RHS repeat-associated core domain-containing protein</fullName>
    </recommendedName>
</protein>
<dbReference type="EMBL" id="BAAAFD010000001">
    <property type="protein sequence ID" value="GAA0852417.1"/>
    <property type="molecule type" value="Genomic_DNA"/>
</dbReference>
<evidence type="ECO:0008006" key="3">
    <source>
        <dbReference type="Google" id="ProtNLM"/>
    </source>
</evidence>
<proteinExistence type="predicted"/>
<comment type="caution">
    <text evidence="1">The sequence shown here is derived from an EMBL/GenBank/DDBJ whole genome shotgun (WGS) entry which is preliminary data.</text>
</comment>
<organism evidence="1 2">
    <name type="scientific">Aliiglaciecola litoralis</name>
    <dbReference type="NCBI Taxonomy" id="582857"/>
    <lineage>
        <taxon>Bacteria</taxon>
        <taxon>Pseudomonadati</taxon>
        <taxon>Pseudomonadota</taxon>
        <taxon>Gammaproteobacteria</taxon>
        <taxon>Alteromonadales</taxon>
        <taxon>Alteromonadaceae</taxon>
        <taxon>Aliiglaciecola</taxon>
    </lineage>
</organism>
<accession>A0ABN1LC67</accession>
<dbReference type="Gene3D" id="2.180.10.10">
    <property type="entry name" value="RHS repeat-associated core"/>
    <property type="match status" value="1"/>
</dbReference>
<gene>
    <name evidence="1" type="ORF">GCM10009114_02190</name>
</gene>
<dbReference type="NCBIfam" id="TIGR03696">
    <property type="entry name" value="Rhs_assc_core"/>
    <property type="match status" value="1"/>
</dbReference>